<dbReference type="InterPro" id="IPR002403">
    <property type="entry name" value="Cyt_P450_E_grp-IV"/>
</dbReference>
<dbReference type="InterPro" id="IPR050121">
    <property type="entry name" value="Cytochrome_P450_monoxygenase"/>
</dbReference>
<dbReference type="PRINTS" id="PR00385">
    <property type="entry name" value="P450"/>
</dbReference>
<keyword evidence="10" id="KW-1185">Reference proteome</keyword>
<dbReference type="PROSITE" id="PS00086">
    <property type="entry name" value="CYTOCHROME_P450"/>
    <property type="match status" value="1"/>
</dbReference>
<dbReference type="PANTHER" id="PTHR24305:SF232">
    <property type="entry name" value="P450, PUTATIVE (EUROFUNG)-RELATED"/>
    <property type="match status" value="1"/>
</dbReference>
<keyword evidence="4 7" id="KW-0479">Metal-binding</keyword>
<keyword evidence="5 7" id="KW-0408">Iron</keyword>
<dbReference type="InterPro" id="IPR001128">
    <property type="entry name" value="Cyt_P450"/>
</dbReference>
<dbReference type="AlphaFoldDB" id="A0A8H4KUQ2"/>
<dbReference type="Gene3D" id="1.10.630.10">
    <property type="entry name" value="Cytochrome P450"/>
    <property type="match status" value="1"/>
</dbReference>
<evidence type="ECO:0000256" key="5">
    <source>
        <dbReference type="ARBA" id="ARBA00023004"/>
    </source>
</evidence>
<dbReference type="GO" id="GO:0004497">
    <property type="term" value="F:monooxygenase activity"/>
    <property type="evidence" value="ECO:0007669"/>
    <property type="project" value="UniProtKB-KW"/>
</dbReference>
<dbReference type="GO" id="GO:0020037">
    <property type="term" value="F:heme binding"/>
    <property type="evidence" value="ECO:0007669"/>
    <property type="project" value="InterPro"/>
</dbReference>
<dbReference type="PANTHER" id="PTHR24305">
    <property type="entry name" value="CYTOCHROME P450"/>
    <property type="match status" value="1"/>
</dbReference>
<organism evidence="9 10">
    <name type="scientific">Fusarium austroafricanum</name>
    <dbReference type="NCBI Taxonomy" id="2364996"/>
    <lineage>
        <taxon>Eukaryota</taxon>
        <taxon>Fungi</taxon>
        <taxon>Dikarya</taxon>
        <taxon>Ascomycota</taxon>
        <taxon>Pezizomycotina</taxon>
        <taxon>Sordariomycetes</taxon>
        <taxon>Hypocreomycetidae</taxon>
        <taxon>Hypocreales</taxon>
        <taxon>Nectriaceae</taxon>
        <taxon>Fusarium</taxon>
        <taxon>Fusarium concolor species complex</taxon>
    </lineage>
</organism>
<evidence type="ECO:0000256" key="6">
    <source>
        <dbReference type="ARBA" id="ARBA00023033"/>
    </source>
</evidence>
<comment type="cofactor">
    <cofactor evidence="1 7">
        <name>heme</name>
        <dbReference type="ChEBI" id="CHEBI:30413"/>
    </cofactor>
</comment>
<dbReference type="InterPro" id="IPR017972">
    <property type="entry name" value="Cyt_P450_CS"/>
</dbReference>
<protein>
    <submittedName>
        <fullName evidence="9">Cytochrome p450</fullName>
    </submittedName>
</protein>
<reference evidence="9" key="1">
    <citation type="submission" date="2020-01" db="EMBL/GenBank/DDBJ databases">
        <title>Identification and distribution of gene clusters putatively required for synthesis of sphingolipid metabolism inhibitors in phylogenetically diverse species of the filamentous fungus Fusarium.</title>
        <authorList>
            <person name="Kim H.-S."/>
            <person name="Busman M."/>
            <person name="Brown D.W."/>
            <person name="Divon H."/>
            <person name="Uhlig S."/>
            <person name="Proctor R.H."/>
        </authorList>
    </citation>
    <scope>NUCLEOTIDE SEQUENCE</scope>
    <source>
        <strain evidence="9">NRRL 53441</strain>
    </source>
</reference>
<dbReference type="GO" id="GO:0016705">
    <property type="term" value="F:oxidoreductase activity, acting on paired donors, with incorporation or reduction of molecular oxygen"/>
    <property type="evidence" value="ECO:0007669"/>
    <property type="project" value="InterPro"/>
</dbReference>
<keyword evidence="6 8" id="KW-0503">Monooxygenase</keyword>
<sequence>MYGYIILGLVGFLAILLWGKLYPKPYPGIPYVEASSKCVKGDIPHLMSAIQDTGEVANSLFLISTKKLNQPMAQVLFPAIRNPLIVVDDYFEVEDILLRRQKEFDKAQTLVDVFAPMFPKGTLSQFTTPELKAQKRLWSEVMHPGFLRKHTAPNIYSATLDLVELWRLKSRIRGSGPFDVMEDLKNATLDAIWAALLGKSLGTTRAEIMKLRAKINNTNIQQPTRPGILIKSEVEYVERAIARNSRTVMPSWAQKLETWTPRYWRFRRRIITEVANITYDAVHHYQNLEAGALEADNSGTCMMDLVLRRRTLQTIKAGERPSDPATDQKMLDELFVILVGVSFSFERDSKSFVLTDSMSKGHDSTANTLAWFLKFMENNVQAQKELRIVLKASFPDTEYPPVEQILEMNIPYLDAVCEEIFRLSGTSKAAIRQATVDTTILGYRVPKGSEVLLNIHINHDLPPLTGSNRTTTSRAAVAKYGTSPHTATMPALNIFEPRRWLRKDPETGRETFNPYSMPSLAFGGGMRGCFGRKLAVMKLRIIVVMLIISFEIQELPSEFKSMRAFEAVFRQPQQPFVSIKELNSAEHR</sequence>
<dbReference type="PRINTS" id="PR00465">
    <property type="entry name" value="EP450IV"/>
</dbReference>
<accession>A0A8H4KUQ2</accession>
<evidence type="ECO:0000313" key="9">
    <source>
        <dbReference type="EMBL" id="KAF4457825.1"/>
    </source>
</evidence>
<gene>
    <name evidence="9" type="ORF">F53441_339</name>
</gene>
<evidence type="ECO:0000256" key="2">
    <source>
        <dbReference type="ARBA" id="ARBA00010617"/>
    </source>
</evidence>
<dbReference type="Proteomes" id="UP000605986">
    <property type="component" value="Unassembled WGS sequence"/>
</dbReference>
<dbReference type="EMBL" id="JAADJG010000011">
    <property type="protein sequence ID" value="KAF4457825.1"/>
    <property type="molecule type" value="Genomic_DNA"/>
</dbReference>
<feature type="binding site" description="axial binding residue" evidence="7">
    <location>
        <position position="529"/>
    </location>
    <ligand>
        <name>heme</name>
        <dbReference type="ChEBI" id="CHEBI:30413"/>
    </ligand>
    <ligandPart>
        <name>Fe</name>
        <dbReference type="ChEBI" id="CHEBI:18248"/>
    </ligandPart>
</feature>
<evidence type="ECO:0000256" key="1">
    <source>
        <dbReference type="ARBA" id="ARBA00001971"/>
    </source>
</evidence>
<dbReference type="GO" id="GO:0005506">
    <property type="term" value="F:iron ion binding"/>
    <property type="evidence" value="ECO:0007669"/>
    <property type="project" value="InterPro"/>
</dbReference>
<keyword evidence="8" id="KW-0560">Oxidoreductase</keyword>
<evidence type="ECO:0000256" key="3">
    <source>
        <dbReference type="ARBA" id="ARBA00022617"/>
    </source>
</evidence>
<keyword evidence="3 7" id="KW-0349">Heme</keyword>
<comment type="caution">
    <text evidence="9">The sequence shown here is derived from an EMBL/GenBank/DDBJ whole genome shotgun (WGS) entry which is preliminary data.</text>
</comment>
<dbReference type="Pfam" id="PF00067">
    <property type="entry name" value="p450"/>
    <property type="match status" value="2"/>
</dbReference>
<evidence type="ECO:0000256" key="8">
    <source>
        <dbReference type="RuleBase" id="RU000461"/>
    </source>
</evidence>
<comment type="similarity">
    <text evidence="2 8">Belongs to the cytochrome P450 family.</text>
</comment>
<evidence type="ECO:0000256" key="4">
    <source>
        <dbReference type="ARBA" id="ARBA00022723"/>
    </source>
</evidence>
<evidence type="ECO:0000313" key="10">
    <source>
        <dbReference type="Proteomes" id="UP000605986"/>
    </source>
</evidence>
<dbReference type="SUPFAM" id="SSF48264">
    <property type="entry name" value="Cytochrome P450"/>
    <property type="match status" value="1"/>
</dbReference>
<proteinExistence type="inferred from homology"/>
<dbReference type="InterPro" id="IPR036396">
    <property type="entry name" value="Cyt_P450_sf"/>
</dbReference>
<dbReference type="OrthoDB" id="1470350at2759"/>
<evidence type="ECO:0000256" key="7">
    <source>
        <dbReference type="PIRSR" id="PIRSR602403-1"/>
    </source>
</evidence>
<name>A0A8H4KUQ2_9HYPO</name>